<dbReference type="EMBL" id="SJPF01000004">
    <property type="protein sequence ID" value="TWT31697.1"/>
    <property type="molecule type" value="Genomic_DNA"/>
</dbReference>
<gene>
    <name evidence="10" type="ORF">Enr8_36210</name>
</gene>
<proteinExistence type="predicted"/>
<dbReference type="InterPro" id="IPR038731">
    <property type="entry name" value="RgtA/B/C-like"/>
</dbReference>
<dbReference type="PANTHER" id="PTHR33908">
    <property type="entry name" value="MANNOSYLTRANSFERASE YKCB-RELATED"/>
    <property type="match status" value="1"/>
</dbReference>
<comment type="caution">
    <text evidence="10">The sequence shown here is derived from an EMBL/GenBank/DDBJ whole genome shotgun (WGS) entry which is preliminary data.</text>
</comment>
<feature type="transmembrane region" description="Helical" evidence="8">
    <location>
        <begin position="141"/>
        <end position="159"/>
    </location>
</feature>
<keyword evidence="4" id="KW-0808">Transferase</keyword>
<feature type="domain" description="Glycosyltransferase RgtA/B/C/D-like" evidence="9">
    <location>
        <begin position="68"/>
        <end position="226"/>
    </location>
</feature>
<feature type="transmembrane region" description="Helical" evidence="8">
    <location>
        <begin position="318"/>
        <end position="335"/>
    </location>
</feature>
<keyword evidence="6 8" id="KW-1133">Transmembrane helix</keyword>
<keyword evidence="11" id="KW-1185">Reference proteome</keyword>
<dbReference type="AlphaFoldDB" id="A0A5C5V1P6"/>
<evidence type="ECO:0000313" key="10">
    <source>
        <dbReference type="EMBL" id="TWT31697.1"/>
    </source>
</evidence>
<dbReference type="GO" id="GO:0009103">
    <property type="term" value="P:lipopolysaccharide biosynthetic process"/>
    <property type="evidence" value="ECO:0007669"/>
    <property type="project" value="UniProtKB-ARBA"/>
</dbReference>
<feature type="transmembrane region" description="Helical" evidence="8">
    <location>
        <begin position="288"/>
        <end position="306"/>
    </location>
</feature>
<dbReference type="PANTHER" id="PTHR33908:SF11">
    <property type="entry name" value="MEMBRANE PROTEIN"/>
    <property type="match status" value="1"/>
</dbReference>
<dbReference type="GO" id="GO:0016763">
    <property type="term" value="F:pentosyltransferase activity"/>
    <property type="evidence" value="ECO:0007669"/>
    <property type="project" value="TreeGrafter"/>
</dbReference>
<evidence type="ECO:0000256" key="7">
    <source>
        <dbReference type="ARBA" id="ARBA00023136"/>
    </source>
</evidence>
<keyword evidence="5 8" id="KW-0812">Transmembrane</keyword>
<evidence type="ECO:0000256" key="5">
    <source>
        <dbReference type="ARBA" id="ARBA00022692"/>
    </source>
</evidence>
<dbReference type="Proteomes" id="UP000318878">
    <property type="component" value="Unassembled WGS sequence"/>
</dbReference>
<keyword evidence="2" id="KW-1003">Cell membrane</keyword>
<feature type="transmembrane region" description="Helical" evidence="8">
    <location>
        <begin position="341"/>
        <end position="359"/>
    </location>
</feature>
<reference evidence="10 11" key="1">
    <citation type="submission" date="2019-02" db="EMBL/GenBank/DDBJ databases">
        <title>Deep-cultivation of Planctomycetes and their phenomic and genomic characterization uncovers novel biology.</title>
        <authorList>
            <person name="Wiegand S."/>
            <person name="Jogler M."/>
            <person name="Boedeker C."/>
            <person name="Pinto D."/>
            <person name="Vollmers J."/>
            <person name="Rivas-Marin E."/>
            <person name="Kohn T."/>
            <person name="Peeters S.H."/>
            <person name="Heuer A."/>
            <person name="Rast P."/>
            <person name="Oberbeckmann S."/>
            <person name="Bunk B."/>
            <person name="Jeske O."/>
            <person name="Meyerdierks A."/>
            <person name="Storesund J.E."/>
            <person name="Kallscheuer N."/>
            <person name="Luecker S."/>
            <person name="Lage O.M."/>
            <person name="Pohl T."/>
            <person name="Merkel B.J."/>
            <person name="Hornburger P."/>
            <person name="Mueller R.-W."/>
            <person name="Bruemmer F."/>
            <person name="Labrenz M."/>
            <person name="Spormann A.M."/>
            <person name="Op Den Camp H."/>
            <person name="Overmann J."/>
            <person name="Amann R."/>
            <person name="Jetten M.S.M."/>
            <person name="Mascher T."/>
            <person name="Medema M.H."/>
            <person name="Devos D.P."/>
            <person name="Kaster A.-K."/>
            <person name="Ovreas L."/>
            <person name="Rohde M."/>
            <person name="Galperin M.Y."/>
            <person name="Jogler C."/>
        </authorList>
    </citation>
    <scope>NUCLEOTIDE SEQUENCE [LARGE SCALE GENOMIC DNA]</scope>
    <source>
        <strain evidence="10 11">Enr8</strain>
    </source>
</reference>
<comment type="subcellular location">
    <subcellularLocation>
        <location evidence="1">Cell membrane</location>
        <topology evidence="1">Multi-pass membrane protein</topology>
    </subcellularLocation>
</comment>
<feature type="transmembrane region" description="Helical" evidence="8">
    <location>
        <begin position="251"/>
        <end position="268"/>
    </location>
</feature>
<dbReference type="GO" id="GO:0005886">
    <property type="term" value="C:plasma membrane"/>
    <property type="evidence" value="ECO:0007669"/>
    <property type="project" value="UniProtKB-SubCell"/>
</dbReference>
<protein>
    <recommendedName>
        <fullName evidence="9">Glycosyltransferase RgtA/B/C/D-like domain-containing protein</fullName>
    </recommendedName>
</protein>
<keyword evidence="3" id="KW-0328">Glycosyltransferase</keyword>
<evidence type="ECO:0000256" key="6">
    <source>
        <dbReference type="ARBA" id="ARBA00022989"/>
    </source>
</evidence>
<evidence type="ECO:0000256" key="1">
    <source>
        <dbReference type="ARBA" id="ARBA00004651"/>
    </source>
</evidence>
<evidence type="ECO:0000256" key="2">
    <source>
        <dbReference type="ARBA" id="ARBA00022475"/>
    </source>
</evidence>
<evidence type="ECO:0000256" key="4">
    <source>
        <dbReference type="ARBA" id="ARBA00022679"/>
    </source>
</evidence>
<evidence type="ECO:0000256" key="8">
    <source>
        <dbReference type="SAM" id="Phobius"/>
    </source>
</evidence>
<accession>A0A5C5V1P6</accession>
<name>A0A5C5V1P6_9BACT</name>
<evidence type="ECO:0000256" key="3">
    <source>
        <dbReference type="ARBA" id="ARBA00022676"/>
    </source>
</evidence>
<evidence type="ECO:0000259" key="9">
    <source>
        <dbReference type="Pfam" id="PF13231"/>
    </source>
</evidence>
<dbReference type="Pfam" id="PF13231">
    <property type="entry name" value="PMT_2"/>
    <property type="match status" value="1"/>
</dbReference>
<feature type="transmembrane region" description="Helical" evidence="8">
    <location>
        <begin position="168"/>
        <end position="196"/>
    </location>
</feature>
<feature type="transmembrane region" description="Helical" evidence="8">
    <location>
        <begin position="208"/>
        <end position="230"/>
    </location>
</feature>
<dbReference type="RefSeq" id="WP_186767723.1">
    <property type="nucleotide sequence ID" value="NZ_SJPF01000004.1"/>
</dbReference>
<keyword evidence="7 8" id="KW-0472">Membrane</keyword>
<feature type="transmembrane region" description="Helical" evidence="8">
    <location>
        <begin position="16"/>
        <end position="34"/>
    </location>
</feature>
<organism evidence="10 11">
    <name type="scientific">Blastopirellula retiformator</name>
    <dbReference type="NCBI Taxonomy" id="2527970"/>
    <lineage>
        <taxon>Bacteria</taxon>
        <taxon>Pseudomonadati</taxon>
        <taxon>Planctomycetota</taxon>
        <taxon>Planctomycetia</taxon>
        <taxon>Pirellulales</taxon>
        <taxon>Pirellulaceae</taxon>
        <taxon>Blastopirellula</taxon>
    </lineage>
</organism>
<dbReference type="InterPro" id="IPR050297">
    <property type="entry name" value="LipidA_mod_glycosyltrf_83"/>
</dbReference>
<sequence>MTDSPFSWNVPLASRLFWRSLLLIALLGLGLRLLPLRESLWLDELHTAWVIDGDVSEIPRRAIEGNNGPLFFWLERLVVELFGASEWTLRMPSVVCGVTTLVLIGVLVRRWSGSGLAGITAALLVAVDRDMVFYATEARSYAAAQLGCLLLFALTMRLWRDFDRRTAVLWTLTAALTIHLHLTAALLVAACLPPLLLAAWGHRAWGRLALMLAGLGVGLLPLYPQLALVYSRRLNWTQFIHAGSSFRIIEILPIIPFGLAPLAIALVGNKLLPGRQADERQRNWTAHYVWTIFATLAPIAVAWYVTYLEITPLFLRRYLIGSQAMLFVWAGLNVARIEFRGLRILVAVTMASSIFFFHLPDHWTHQRRQDWRGAIATIDQLELPPEATLMVSSGLIESNELVANDDALADFCRLPVAALYRPQTPFPQVIPLRNGDPELLQPWQADMVTEPQTIVVMEPGDPAFAAELAVKAAQSLPWASTTRILPGHRGMRVVLVTPAEESASD</sequence>
<evidence type="ECO:0000313" key="11">
    <source>
        <dbReference type="Proteomes" id="UP000318878"/>
    </source>
</evidence>